<feature type="coiled-coil region" evidence="6">
    <location>
        <begin position="198"/>
        <end position="225"/>
    </location>
</feature>
<comment type="caution">
    <text evidence="8">The sequence shown here is derived from an EMBL/GenBank/DDBJ whole genome shotgun (WGS) entry which is preliminary data.</text>
</comment>
<evidence type="ECO:0000256" key="4">
    <source>
        <dbReference type="ARBA" id="ARBA00022679"/>
    </source>
</evidence>
<keyword evidence="6" id="KW-0175">Coiled coil</keyword>
<evidence type="ECO:0000313" key="9">
    <source>
        <dbReference type="Proteomes" id="UP000769766"/>
    </source>
</evidence>
<evidence type="ECO:0000256" key="2">
    <source>
        <dbReference type="ARBA" id="ARBA00012438"/>
    </source>
</evidence>
<feature type="domain" description="Histidine kinase" evidence="7">
    <location>
        <begin position="232"/>
        <end position="442"/>
    </location>
</feature>
<dbReference type="InterPro" id="IPR025847">
    <property type="entry name" value="MEDS_domain"/>
</dbReference>
<dbReference type="SMART" id="SM00387">
    <property type="entry name" value="HATPase_c"/>
    <property type="match status" value="1"/>
</dbReference>
<dbReference type="InterPro" id="IPR036097">
    <property type="entry name" value="HisK_dim/P_sf"/>
</dbReference>
<evidence type="ECO:0000256" key="3">
    <source>
        <dbReference type="ARBA" id="ARBA00022553"/>
    </source>
</evidence>
<dbReference type="PRINTS" id="PR00344">
    <property type="entry name" value="BCTRLSENSOR"/>
</dbReference>
<organism evidence="8 9">
    <name type="scientific">Tectimicrobiota bacterium</name>
    <dbReference type="NCBI Taxonomy" id="2528274"/>
    <lineage>
        <taxon>Bacteria</taxon>
        <taxon>Pseudomonadati</taxon>
        <taxon>Nitrospinota/Tectimicrobiota group</taxon>
        <taxon>Candidatus Tectimicrobiota</taxon>
    </lineage>
</organism>
<dbReference type="GO" id="GO:0000156">
    <property type="term" value="F:phosphorelay response regulator activity"/>
    <property type="evidence" value="ECO:0007669"/>
    <property type="project" value="TreeGrafter"/>
</dbReference>
<dbReference type="Gene3D" id="1.10.287.130">
    <property type="match status" value="1"/>
</dbReference>
<dbReference type="CDD" id="cd00082">
    <property type="entry name" value="HisKA"/>
    <property type="match status" value="1"/>
</dbReference>
<dbReference type="Pfam" id="PF00512">
    <property type="entry name" value="HisKA"/>
    <property type="match status" value="1"/>
</dbReference>
<dbReference type="Gene3D" id="3.30.565.10">
    <property type="entry name" value="Histidine kinase-like ATPase, C-terminal domain"/>
    <property type="match status" value="1"/>
</dbReference>
<dbReference type="GO" id="GO:0000155">
    <property type="term" value="F:phosphorelay sensor kinase activity"/>
    <property type="evidence" value="ECO:0007669"/>
    <property type="project" value="InterPro"/>
</dbReference>
<reference evidence="8" key="1">
    <citation type="submission" date="2020-07" db="EMBL/GenBank/DDBJ databases">
        <title>Huge and variable diversity of episymbiotic CPR bacteria and DPANN archaea in groundwater ecosystems.</title>
        <authorList>
            <person name="He C.Y."/>
            <person name="Keren R."/>
            <person name="Whittaker M."/>
            <person name="Farag I.F."/>
            <person name="Doudna J."/>
            <person name="Cate J.H.D."/>
            <person name="Banfield J.F."/>
        </authorList>
    </citation>
    <scope>NUCLEOTIDE SEQUENCE</scope>
    <source>
        <strain evidence="8">NC_groundwater_672_Ag_B-0.1um_62_36</strain>
    </source>
</reference>
<evidence type="ECO:0000313" key="8">
    <source>
        <dbReference type="EMBL" id="MBI2875506.1"/>
    </source>
</evidence>
<dbReference type="InterPro" id="IPR036890">
    <property type="entry name" value="HATPase_C_sf"/>
</dbReference>
<dbReference type="Proteomes" id="UP000769766">
    <property type="component" value="Unassembled WGS sequence"/>
</dbReference>
<dbReference type="SUPFAM" id="SSF55874">
    <property type="entry name" value="ATPase domain of HSP90 chaperone/DNA topoisomerase II/histidine kinase"/>
    <property type="match status" value="1"/>
</dbReference>
<dbReference type="FunFam" id="1.10.287.130:FF:000070">
    <property type="entry name" value="Histidine kinase sensor protein"/>
    <property type="match status" value="1"/>
</dbReference>
<evidence type="ECO:0000256" key="5">
    <source>
        <dbReference type="ARBA" id="ARBA00022777"/>
    </source>
</evidence>
<dbReference type="PANTHER" id="PTHR42878">
    <property type="entry name" value="TWO-COMPONENT HISTIDINE KINASE"/>
    <property type="match status" value="1"/>
</dbReference>
<dbReference type="FunFam" id="3.30.565.10:FF:000006">
    <property type="entry name" value="Sensor histidine kinase WalK"/>
    <property type="match status" value="1"/>
</dbReference>
<evidence type="ECO:0000256" key="1">
    <source>
        <dbReference type="ARBA" id="ARBA00000085"/>
    </source>
</evidence>
<dbReference type="InterPro" id="IPR003594">
    <property type="entry name" value="HATPase_dom"/>
</dbReference>
<keyword evidence="5" id="KW-0418">Kinase</keyword>
<evidence type="ECO:0000256" key="6">
    <source>
        <dbReference type="SAM" id="Coils"/>
    </source>
</evidence>
<dbReference type="GO" id="GO:0007234">
    <property type="term" value="P:osmosensory signaling via phosphorelay pathway"/>
    <property type="evidence" value="ECO:0007669"/>
    <property type="project" value="TreeGrafter"/>
</dbReference>
<accession>A0A932CM22</accession>
<keyword evidence="4" id="KW-0808">Transferase</keyword>
<evidence type="ECO:0000259" key="7">
    <source>
        <dbReference type="PROSITE" id="PS50109"/>
    </source>
</evidence>
<sequence>MPAETWRNSGIEFLGDSPWGTHFCQFYSKPDDLIDILVPFLSTGIESNESCVWVTSESLSVEIATEAMRQAVPDIDRYLESGQMEIFPYTEWYMKDGYFDFNRVLDGWVAKHDRAVGLGYDGIRVTGDTAWLEKKDWKKFAEYENMIQQVVHNYQMLVLCTYSLDRCNANEIIDVVANHQFALIKREGQWELIESSERKRAAEEIQSLNEELKRYVIELETANRELDAFSYSVSHDLRAPLRSIDGFSLALLEDYADQLDAQGRDYLQRVRASSQRMAQLIDDLLNFSRITRSEMRHERVDLSALVQTIASELQKAQPERQVECVIAPGLVANGDERLLRLALENLLRNAWKFTGKHPWARIEFGVTQQEGQRAYFVRDDGAGFEMAYADKLFGAFQRLHAVAEFPGTGIGLAIVQRIIHRHGGRVWAEGAVEQGAAFYFTL</sequence>
<protein>
    <recommendedName>
        <fullName evidence="2">histidine kinase</fullName>
        <ecNumber evidence="2">2.7.13.3</ecNumber>
    </recommendedName>
</protein>
<comment type="catalytic activity">
    <reaction evidence="1">
        <text>ATP + protein L-histidine = ADP + protein N-phospho-L-histidine.</text>
        <dbReference type="EC" id="2.7.13.3"/>
    </reaction>
</comment>
<dbReference type="InterPro" id="IPR050351">
    <property type="entry name" value="BphY/WalK/GraS-like"/>
</dbReference>
<dbReference type="PANTHER" id="PTHR42878:SF15">
    <property type="entry name" value="BACTERIOPHYTOCHROME"/>
    <property type="match status" value="1"/>
</dbReference>
<dbReference type="InterPro" id="IPR003661">
    <property type="entry name" value="HisK_dim/P_dom"/>
</dbReference>
<dbReference type="SMART" id="SM00388">
    <property type="entry name" value="HisKA"/>
    <property type="match status" value="1"/>
</dbReference>
<keyword evidence="3" id="KW-0597">Phosphoprotein</keyword>
<dbReference type="Pfam" id="PF14417">
    <property type="entry name" value="MEDS"/>
    <property type="match status" value="1"/>
</dbReference>
<dbReference type="Pfam" id="PF02518">
    <property type="entry name" value="HATPase_c"/>
    <property type="match status" value="1"/>
</dbReference>
<dbReference type="PROSITE" id="PS50109">
    <property type="entry name" value="HIS_KIN"/>
    <property type="match status" value="1"/>
</dbReference>
<dbReference type="InterPro" id="IPR004358">
    <property type="entry name" value="Sig_transdc_His_kin-like_C"/>
</dbReference>
<dbReference type="SUPFAM" id="SSF47384">
    <property type="entry name" value="Homodimeric domain of signal transducing histidine kinase"/>
    <property type="match status" value="1"/>
</dbReference>
<dbReference type="InterPro" id="IPR005467">
    <property type="entry name" value="His_kinase_dom"/>
</dbReference>
<dbReference type="EC" id="2.7.13.3" evidence="2"/>
<proteinExistence type="predicted"/>
<dbReference type="EMBL" id="JACPRF010000039">
    <property type="protein sequence ID" value="MBI2875506.1"/>
    <property type="molecule type" value="Genomic_DNA"/>
</dbReference>
<name>A0A932CM22_UNCTE</name>
<dbReference type="AlphaFoldDB" id="A0A932CM22"/>
<gene>
    <name evidence="8" type="ORF">HYY20_01345</name>
</gene>
<dbReference type="GO" id="GO:0030295">
    <property type="term" value="F:protein kinase activator activity"/>
    <property type="evidence" value="ECO:0007669"/>
    <property type="project" value="TreeGrafter"/>
</dbReference>